<accession>A0A3B4VA60</accession>
<feature type="region of interest" description="Disordered" evidence="13">
    <location>
        <begin position="88"/>
        <end position="182"/>
    </location>
</feature>
<dbReference type="GeneTree" id="ENSGT01150000286977"/>
<evidence type="ECO:0000256" key="7">
    <source>
        <dbReference type="ARBA" id="ARBA00022833"/>
    </source>
</evidence>
<keyword evidence="5" id="KW-0677">Repeat</keyword>
<dbReference type="FunFam" id="3.30.160.60:FF:002274">
    <property type="entry name" value="Zinc finger protein 432"/>
    <property type="match status" value="1"/>
</dbReference>
<keyword evidence="17" id="KW-1185">Reference proteome</keyword>
<protein>
    <submittedName>
        <fullName evidence="16">Zinc finger protein 22-like</fullName>
    </submittedName>
</protein>
<evidence type="ECO:0000256" key="14">
    <source>
        <dbReference type="SAM" id="Phobius"/>
    </source>
</evidence>
<feature type="domain" description="C2H2-type" evidence="15">
    <location>
        <begin position="397"/>
        <end position="419"/>
    </location>
</feature>
<dbReference type="PROSITE" id="PS50157">
    <property type="entry name" value="ZINC_FINGER_C2H2_2"/>
    <property type="match status" value="7"/>
</dbReference>
<reference evidence="16" key="2">
    <citation type="submission" date="2025-09" db="UniProtKB">
        <authorList>
            <consortium name="Ensembl"/>
        </authorList>
    </citation>
    <scope>IDENTIFICATION</scope>
</reference>
<feature type="domain" description="C2H2-type" evidence="15">
    <location>
        <begin position="314"/>
        <end position="341"/>
    </location>
</feature>
<keyword evidence="9" id="KW-0238">DNA-binding</keyword>
<name>A0A3B4VA60_SERDU</name>
<dbReference type="GO" id="GO:0045944">
    <property type="term" value="P:positive regulation of transcription by RNA polymerase II"/>
    <property type="evidence" value="ECO:0007669"/>
    <property type="project" value="UniProtKB-ARBA"/>
</dbReference>
<dbReference type="FunFam" id="3.30.160.60:FF:000624">
    <property type="entry name" value="zinc finger protein 697"/>
    <property type="match status" value="1"/>
</dbReference>
<keyword evidence="7" id="KW-0862">Zinc</keyword>
<evidence type="ECO:0000256" key="12">
    <source>
        <dbReference type="PROSITE-ProRule" id="PRU00042"/>
    </source>
</evidence>
<comment type="similarity">
    <text evidence="3">Belongs to the krueppel C2H2-type zinc-finger protein family.</text>
</comment>
<keyword evidence="14" id="KW-0472">Membrane</keyword>
<evidence type="ECO:0000259" key="15">
    <source>
        <dbReference type="PROSITE" id="PS50157"/>
    </source>
</evidence>
<dbReference type="FunFam" id="3.30.160.60:FF:000912">
    <property type="entry name" value="Zinc finger protein 660"/>
    <property type="match status" value="2"/>
</dbReference>
<feature type="domain" description="C2H2-type" evidence="15">
    <location>
        <begin position="286"/>
        <end position="313"/>
    </location>
</feature>
<dbReference type="AlphaFoldDB" id="A0A3B4VA60"/>
<evidence type="ECO:0000256" key="6">
    <source>
        <dbReference type="ARBA" id="ARBA00022771"/>
    </source>
</evidence>
<dbReference type="PANTHER" id="PTHR19818:SF158">
    <property type="entry name" value="C2H2-TYPE DOMAIN-CONTAINING PROTEIN-RELATED"/>
    <property type="match status" value="1"/>
</dbReference>
<dbReference type="InterPro" id="IPR036236">
    <property type="entry name" value="Znf_C2H2_sf"/>
</dbReference>
<dbReference type="FunFam" id="3.30.160.60:FF:001506">
    <property type="entry name" value="Zinc finger protein"/>
    <property type="match status" value="1"/>
</dbReference>
<keyword evidence="14" id="KW-1133">Transmembrane helix</keyword>
<evidence type="ECO:0000256" key="2">
    <source>
        <dbReference type="ARBA" id="ARBA00004123"/>
    </source>
</evidence>
<feature type="domain" description="C2H2-type" evidence="15">
    <location>
        <begin position="342"/>
        <end position="368"/>
    </location>
</feature>
<dbReference type="InterPro" id="IPR013087">
    <property type="entry name" value="Znf_C2H2_type"/>
</dbReference>
<feature type="domain" description="C2H2-type" evidence="15">
    <location>
        <begin position="258"/>
        <end position="285"/>
    </location>
</feature>
<evidence type="ECO:0000256" key="8">
    <source>
        <dbReference type="ARBA" id="ARBA00023015"/>
    </source>
</evidence>
<evidence type="ECO:0000256" key="3">
    <source>
        <dbReference type="ARBA" id="ARBA00006991"/>
    </source>
</evidence>
<dbReference type="GO" id="GO:0000981">
    <property type="term" value="F:DNA-binding transcription factor activity, RNA polymerase II-specific"/>
    <property type="evidence" value="ECO:0007669"/>
    <property type="project" value="TreeGrafter"/>
</dbReference>
<dbReference type="GO" id="GO:0008270">
    <property type="term" value="F:zinc ion binding"/>
    <property type="evidence" value="ECO:0007669"/>
    <property type="project" value="UniProtKB-KW"/>
</dbReference>
<dbReference type="Proteomes" id="UP000261420">
    <property type="component" value="Unplaced"/>
</dbReference>
<reference evidence="16" key="1">
    <citation type="submission" date="2025-08" db="UniProtKB">
        <authorList>
            <consortium name="Ensembl"/>
        </authorList>
    </citation>
    <scope>IDENTIFICATION</scope>
</reference>
<dbReference type="GO" id="GO:0000122">
    <property type="term" value="P:negative regulation of transcription by RNA polymerase II"/>
    <property type="evidence" value="ECO:0007669"/>
    <property type="project" value="UniProtKB-ARBA"/>
</dbReference>
<dbReference type="GO" id="GO:0045595">
    <property type="term" value="P:regulation of cell differentiation"/>
    <property type="evidence" value="ECO:0007669"/>
    <property type="project" value="UniProtKB-ARBA"/>
</dbReference>
<feature type="compositionally biased region" description="Basic and acidic residues" evidence="13">
    <location>
        <begin position="88"/>
        <end position="131"/>
    </location>
</feature>
<keyword evidence="8" id="KW-0805">Transcription regulation</keyword>
<dbReference type="FunFam" id="3.30.160.60:FF:002343">
    <property type="entry name" value="Zinc finger protein 33A"/>
    <property type="match status" value="2"/>
</dbReference>
<evidence type="ECO:0000256" key="1">
    <source>
        <dbReference type="ARBA" id="ARBA00003767"/>
    </source>
</evidence>
<evidence type="ECO:0000256" key="4">
    <source>
        <dbReference type="ARBA" id="ARBA00022723"/>
    </source>
</evidence>
<keyword evidence="10" id="KW-0804">Transcription</keyword>
<keyword evidence="14" id="KW-0812">Transmembrane</keyword>
<dbReference type="PROSITE" id="PS00028">
    <property type="entry name" value="ZINC_FINGER_C2H2_1"/>
    <property type="match status" value="6"/>
</dbReference>
<dbReference type="Ensembl" id="ENSSDUT00000028008.1">
    <property type="protein sequence ID" value="ENSSDUP00000027524.1"/>
    <property type="gene ID" value="ENSSDUG00000019911.1"/>
</dbReference>
<evidence type="ECO:0000256" key="11">
    <source>
        <dbReference type="ARBA" id="ARBA00023242"/>
    </source>
</evidence>
<evidence type="ECO:0000256" key="10">
    <source>
        <dbReference type="ARBA" id="ARBA00023163"/>
    </source>
</evidence>
<feature type="domain" description="C2H2-type" evidence="15">
    <location>
        <begin position="369"/>
        <end position="396"/>
    </location>
</feature>
<evidence type="ECO:0000313" key="17">
    <source>
        <dbReference type="Proteomes" id="UP000261420"/>
    </source>
</evidence>
<dbReference type="Pfam" id="PF00096">
    <property type="entry name" value="zf-C2H2"/>
    <property type="match status" value="6"/>
</dbReference>
<proteinExistence type="inferred from homology"/>
<evidence type="ECO:0000256" key="9">
    <source>
        <dbReference type="ARBA" id="ARBA00023125"/>
    </source>
</evidence>
<sequence>MSTIETLRAFVNQRLTAAVEDIFRLLETTISTYEEEIDRQRRLLEDVDKPDIHTECTMCLSTIKHIILIAFFCISVLPPGVQKPIVRKQDQQEWRTRLDQEDQEAPHIKEEQEEQCVSKDVEQLKELKEADTTEFPFTTVPVKSEDDEDTAQSLQLHQRQTEENREVGPPASSSAQQMEAQTDSHHQLLSLYCCESETEDSIDDWKETGQQEKNDSTANHNKSHSRERPFSCTVCDKRFGCKGNLHAHMRSHTGEKPFTCTVCNKSFSAKVNLKTHMRSHTGEKPFSCSVCNKSFSQKKTLVIHLRSHTGERPFSCSFCGKRFSEKGTLKRHIRVHTGEKPYSCSCGKKFSLKGSLQRHIRGHTGEKPFSCSVCGKKFGRKQHLQEHVIIHTGEQPFSCSVCGKRFRYKAGMRKHMRTHLLAFCGLLWFIIYYCS</sequence>
<dbReference type="GO" id="GO:0000978">
    <property type="term" value="F:RNA polymerase II cis-regulatory region sequence-specific DNA binding"/>
    <property type="evidence" value="ECO:0007669"/>
    <property type="project" value="TreeGrafter"/>
</dbReference>
<dbReference type="SUPFAM" id="SSF57667">
    <property type="entry name" value="beta-beta-alpha zinc fingers"/>
    <property type="match status" value="4"/>
</dbReference>
<dbReference type="InterPro" id="IPR050329">
    <property type="entry name" value="GLI_C2H2-zinc-finger"/>
</dbReference>
<comment type="subcellular location">
    <subcellularLocation>
        <location evidence="2">Nucleus</location>
    </subcellularLocation>
</comment>
<keyword evidence="4" id="KW-0479">Metal-binding</keyword>
<feature type="compositionally biased region" description="Polar residues" evidence="13">
    <location>
        <begin position="171"/>
        <end position="181"/>
    </location>
</feature>
<dbReference type="PANTHER" id="PTHR19818">
    <property type="entry name" value="ZINC FINGER PROTEIN ZIC AND GLI"/>
    <property type="match status" value="1"/>
</dbReference>
<comment type="function">
    <text evidence="1">May be involved in transcriptional regulation.</text>
</comment>
<evidence type="ECO:0000256" key="5">
    <source>
        <dbReference type="ARBA" id="ARBA00022737"/>
    </source>
</evidence>
<dbReference type="Gene3D" id="3.30.160.60">
    <property type="entry name" value="Classic Zinc Finger"/>
    <property type="match status" value="7"/>
</dbReference>
<evidence type="ECO:0000256" key="13">
    <source>
        <dbReference type="SAM" id="MobiDB-lite"/>
    </source>
</evidence>
<dbReference type="OMA" id="LPFACNI"/>
<dbReference type="SMART" id="SM00355">
    <property type="entry name" value="ZnF_C2H2"/>
    <property type="match status" value="7"/>
</dbReference>
<dbReference type="Pfam" id="PF13894">
    <property type="entry name" value="zf-C2H2_4"/>
    <property type="match status" value="1"/>
</dbReference>
<evidence type="ECO:0000313" key="16">
    <source>
        <dbReference type="Ensembl" id="ENSSDUP00000027524.1"/>
    </source>
</evidence>
<organism evidence="16 17">
    <name type="scientific">Seriola dumerili</name>
    <name type="common">Greater amberjack</name>
    <name type="synonym">Caranx dumerili</name>
    <dbReference type="NCBI Taxonomy" id="41447"/>
    <lineage>
        <taxon>Eukaryota</taxon>
        <taxon>Metazoa</taxon>
        <taxon>Chordata</taxon>
        <taxon>Craniata</taxon>
        <taxon>Vertebrata</taxon>
        <taxon>Euteleostomi</taxon>
        <taxon>Actinopterygii</taxon>
        <taxon>Neopterygii</taxon>
        <taxon>Teleostei</taxon>
        <taxon>Neoteleostei</taxon>
        <taxon>Acanthomorphata</taxon>
        <taxon>Carangaria</taxon>
        <taxon>Carangiformes</taxon>
        <taxon>Carangidae</taxon>
        <taxon>Seriola</taxon>
    </lineage>
</organism>
<keyword evidence="11" id="KW-0539">Nucleus</keyword>
<feature type="domain" description="C2H2-type" evidence="15">
    <location>
        <begin position="230"/>
        <end position="257"/>
    </location>
</feature>
<dbReference type="GO" id="GO:0005634">
    <property type="term" value="C:nucleus"/>
    <property type="evidence" value="ECO:0007669"/>
    <property type="project" value="UniProtKB-SubCell"/>
</dbReference>
<keyword evidence="6 12" id="KW-0863">Zinc-finger</keyword>
<feature type="transmembrane region" description="Helical" evidence="14">
    <location>
        <begin position="416"/>
        <end position="433"/>
    </location>
</feature>